<dbReference type="RefSeq" id="WP_174958586.1">
    <property type="nucleotide sequence ID" value="NZ_CABVQG010000016.1"/>
</dbReference>
<dbReference type="EMBL" id="CABVQG010000016">
    <property type="protein sequence ID" value="VWC90310.1"/>
    <property type="molecule type" value="Genomic_DNA"/>
</dbReference>
<protein>
    <submittedName>
        <fullName evidence="1">Uncharacterized protein</fullName>
    </submittedName>
</protein>
<evidence type="ECO:0000313" key="2">
    <source>
        <dbReference type="Proteomes" id="UP000494120"/>
    </source>
</evidence>
<reference evidence="1 2" key="1">
    <citation type="submission" date="2019-09" db="EMBL/GenBank/DDBJ databases">
        <authorList>
            <person name="Depoorter E."/>
        </authorList>
    </citation>
    <scope>NUCLEOTIDE SEQUENCE [LARGE SCALE GENOMIC DNA]</scope>
    <source>
        <strain evidence="1 2">R-17378</strain>
    </source>
</reference>
<proteinExistence type="predicted"/>
<comment type="caution">
    <text evidence="1">The sequence shown here is derived from an EMBL/GenBank/DDBJ whole genome shotgun (WGS) entry which is preliminary data.</text>
</comment>
<sequence>MIDTLKMRALVAKLRGPLNEFDNWAAAYSDSAQAIEDLLSELSVSMSTIYHLEQAVVEWRAEVEAREADRRDAERYKWLKNNSNVQFDYPVEYPIGFGKQTIWSSMPARLEMDRAIDAALAQRQQEQS</sequence>
<gene>
    <name evidence="1" type="ORF">BLA17378_04522</name>
</gene>
<accession>A0ABY6XVL6</accession>
<evidence type="ECO:0000313" key="1">
    <source>
        <dbReference type="EMBL" id="VWC90310.1"/>
    </source>
</evidence>
<organism evidence="1 2">
    <name type="scientific">Burkholderia aenigmatica</name>
    <dbReference type="NCBI Taxonomy" id="2015348"/>
    <lineage>
        <taxon>Bacteria</taxon>
        <taxon>Pseudomonadati</taxon>
        <taxon>Pseudomonadota</taxon>
        <taxon>Betaproteobacteria</taxon>
        <taxon>Burkholderiales</taxon>
        <taxon>Burkholderiaceae</taxon>
        <taxon>Burkholderia</taxon>
        <taxon>Burkholderia cepacia complex</taxon>
    </lineage>
</organism>
<name>A0ABY6XVL6_9BURK</name>
<dbReference type="Proteomes" id="UP000494120">
    <property type="component" value="Unassembled WGS sequence"/>
</dbReference>
<keyword evidence="2" id="KW-1185">Reference proteome</keyword>